<gene>
    <name evidence="1" type="ORF">A3B04_00830</name>
</gene>
<accession>A0A1G2FRI6</accession>
<dbReference type="EMBL" id="MHNF01000026">
    <property type="protein sequence ID" value="OGZ40706.1"/>
    <property type="molecule type" value="Genomic_DNA"/>
</dbReference>
<proteinExistence type="predicted"/>
<evidence type="ECO:0000313" key="1">
    <source>
        <dbReference type="EMBL" id="OGZ40706.1"/>
    </source>
</evidence>
<organism evidence="1 2">
    <name type="scientific">Candidatus Portnoybacteria bacterium RIFCSPLOWO2_02_FULL_39_11</name>
    <dbReference type="NCBI Taxonomy" id="1802001"/>
    <lineage>
        <taxon>Bacteria</taxon>
        <taxon>Candidatus Portnoyibacteriota</taxon>
    </lineage>
</organism>
<dbReference type="AlphaFoldDB" id="A0A1G2FRI6"/>
<sequence>MKDGALCLKIREPSLNRKSATFLKFILPKFLGNANDATPPRPAFGGGTPQQNFLPLFMISPPPKKTNKEEENFVEAFFPKWAGGGTQYSRGKKFPSPSTPSTFCPALPLRRIDKYDISFVASNVSEFEIVL</sequence>
<evidence type="ECO:0000313" key="2">
    <source>
        <dbReference type="Proteomes" id="UP000177126"/>
    </source>
</evidence>
<dbReference type="Proteomes" id="UP000177126">
    <property type="component" value="Unassembled WGS sequence"/>
</dbReference>
<protein>
    <submittedName>
        <fullName evidence="1">Uncharacterized protein</fullName>
    </submittedName>
</protein>
<reference evidence="1 2" key="1">
    <citation type="journal article" date="2016" name="Nat. Commun.">
        <title>Thousands of microbial genomes shed light on interconnected biogeochemical processes in an aquifer system.</title>
        <authorList>
            <person name="Anantharaman K."/>
            <person name="Brown C.T."/>
            <person name="Hug L.A."/>
            <person name="Sharon I."/>
            <person name="Castelle C.J."/>
            <person name="Probst A.J."/>
            <person name="Thomas B.C."/>
            <person name="Singh A."/>
            <person name="Wilkins M.J."/>
            <person name="Karaoz U."/>
            <person name="Brodie E.L."/>
            <person name="Williams K.H."/>
            <person name="Hubbard S.S."/>
            <person name="Banfield J.F."/>
        </authorList>
    </citation>
    <scope>NUCLEOTIDE SEQUENCE [LARGE SCALE GENOMIC DNA]</scope>
</reference>
<name>A0A1G2FRI6_9BACT</name>
<comment type="caution">
    <text evidence="1">The sequence shown here is derived from an EMBL/GenBank/DDBJ whole genome shotgun (WGS) entry which is preliminary data.</text>
</comment>